<evidence type="ECO:0000313" key="3">
    <source>
        <dbReference type="Proteomes" id="UP000440694"/>
    </source>
</evidence>
<evidence type="ECO:0000313" key="2">
    <source>
        <dbReference type="EMBL" id="MTD95999.1"/>
    </source>
</evidence>
<dbReference type="InterPro" id="IPR049221">
    <property type="entry name" value="DUF6869"/>
</dbReference>
<proteinExistence type="predicted"/>
<protein>
    <recommendedName>
        <fullName evidence="1">DUF6869 domain-containing protein</fullName>
    </recommendedName>
</protein>
<keyword evidence="3" id="KW-1185">Reference proteome</keyword>
<organism evidence="2 3">
    <name type="scientific">Hyphomicrobium album</name>
    <dbReference type="NCBI Taxonomy" id="2665159"/>
    <lineage>
        <taxon>Bacteria</taxon>
        <taxon>Pseudomonadati</taxon>
        <taxon>Pseudomonadota</taxon>
        <taxon>Alphaproteobacteria</taxon>
        <taxon>Hyphomicrobiales</taxon>
        <taxon>Hyphomicrobiaceae</taxon>
        <taxon>Hyphomicrobium</taxon>
    </lineage>
</organism>
<feature type="domain" description="DUF6869" evidence="1">
    <location>
        <begin position="57"/>
        <end position="142"/>
    </location>
</feature>
<dbReference type="AlphaFoldDB" id="A0A6I3KNE7"/>
<evidence type="ECO:0000259" key="1">
    <source>
        <dbReference type="Pfam" id="PF21746"/>
    </source>
</evidence>
<dbReference type="EMBL" id="WMBQ01000002">
    <property type="protein sequence ID" value="MTD95999.1"/>
    <property type="molecule type" value="Genomic_DNA"/>
</dbReference>
<dbReference type="Proteomes" id="UP000440694">
    <property type="component" value="Unassembled WGS sequence"/>
</dbReference>
<name>A0A6I3KNE7_9HYPH</name>
<gene>
    <name evidence="2" type="ORF">GIW81_16795</name>
</gene>
<reference evidence="2 3" key="1">
    <citation type="submission" date="2019-11" db="EMBL/GenBank/DDBJ databases">
        <title>Identification of a novel strain.</title>
        <authorList>
            <person name="Xu Q."/>
            <person name="Wang G."/>
        </authorList>
    </citation>
    <scope>NUCLEOTIDE SEQUENCE [LARGE SCALE GENOMIC DNA]</scope>
    <source>
        <strain evidence="3">xq</strain>
    </source>
</reference>
<comment type="caution">
    <text evidence="2">The sequence shown here is derived from an EMBL/GenBank/DDBJ whole genome shotgun (WGS) entry which is preliminary data.</text>
</comment>
<sequence length="180" mass="19406">MERTWSCFDCQFDGAEPVCFAADGHFDPKRLARILLKIGPAEGAPDDKCDRMRAYDCVDEMVQTAPEASVTFILAALDECRTSAQVSLLGAGALETLLKMHGPQVIGPLERAARQHAKVRYLLSATWGQQSICPSVWEHLIAAVRPGPVMDADPRTPAAGMGDKVLDADGVAKLLSEPMA</sequence>
<accession>A0A6I3KNE7</accession>
<dbReference type="Pfam" id="PF21746">
    <property type="entry name" value="DUF6869"/>
    <property type="match status" value="1"/>
</dbReference>
<dbReference type="RefSeq" id="WP_154740479.1">
    <property type="nucleotide sequence ID" value="NZ_WMBQ01000002.1"/>
</dbReference>